<feature type="transmembrane region" description="Helical" evidence="6">
    <location>
        <begin position="27"/>
        <end position="48"/>
    </location>
</feature>
<evidence type="ECO:0000256" key="3">
    <source>
        <dbReference type="ARBA" id="ARBA00022968"/>
    </source>
</evidence>
<feature type="domain" description="Exostosin GT47" evidence="7">
    <location>
        <begin position="139"/>
        <end position="410"/>
    </location>
</feature>
<evidence type="ECO:0000313" key="8">
    <source>
        <dbReference type="EMBL" id="KAL2651863.1"/>
    </source>
</evidence>
<keyword evidence="6" id="KW-0472">Membrane</keyword>
<protein>
    <recommendedName>
        <fullName evidence="7">Exostosin GT47 domain-containing protein</fullName>
    </recommendedName>
</protein>
<keyword evidence="6" id="KW-0812">Transmembrane</keyword>
<comment type="subcellular location">
    <subcellularLocation>
        <location evidence="1">Golgi apparatus membrane</location>
        <topology evidence="1">Single-pass type II membrane protein</topology>
    </subcellularLocation>
</comment>
<organism evidence="8 9">
    <name type="scientific">Riccia fluitans</name>
    <dbReference type="NCBI Taxonomy" id="41844"/>
    <lineage>
        <taxon>Eukaryota</taxon>
        <taxon>Viridiplantae</taxon>
        <taxon>Streptophyta</taxon>
        <taxon>Embryophyta</taxon>
        <taxon>Marchantiophyta</taxon>
        <taxon>Marchantiopsida</taxon>
        <taxon>Marchantiidae</taxon>
        <taxon>Marchantiales</taxon>
        <taxon>Ricciaceae</taxon>
        <taxon>Riccia</taxon>
    </lineage>
</organism>
<feature type="compositionally biased region" description="Basic and acidic residues" evidence="5">
    <location>
        <begin position="86"/>
        <end position="95"/>
    </location>
</feature>
<dbReference type="GO" id="GO:0000139">
    <property type="term" value="C:Golgi membrane"/>
    <property type="evidence" value="ECO:0007669"/>
    <property type="project" value="UniProtKB-SubCell"/>
</dbReference>
<dbReference type="EMBL" id="JBHFFA010000001">
    <property type="protein sequence ID" value="KAL2651863.1"/>
    <property type="molecule type" value="Genomic_DNA"/>
</dbReference>
<dbReference type="InterPro" id="IPR004263">
    <property type="entry name" value="Exostosin"/>
</dbReference>
<evidence type="ECO:0000259" key="7">
    <source>
        <dbReference type="Pfam" id="PF03016"/>
    </source>
</evidence>
<dbReference type="Pfam" id="PF03016">
    <property type="entry name" value="Exostosin_GT47"/>
    <property type="match status" value="1"/>
</dbReference>
<sequence length="464" mass="53542">MGAKTEEFGGRSVDSSGGGRFVTSRRLGVILALVTYTVFTALLLGRGYRNKDVTNNSPPREDHLRQKMSSLNAFPEERLEEGLRSAENDVFEDKSSSSSLGSIENSNSKKNTEAEEEDWRDSLYHSSVVFGLGYEEMLSSFKLFVYPVDDHAFSALSRLGQEEARFTDDFFFQLLTRSDFVTLDPEKAHLYFIPLSIRSLMDEGLVRSTRYGRFLNKYIQKIRDDYPYWHRTLGADHAVVVCNDYREDGSRNALELKKNVIQVSCSPLIGSQTFYPHKDLAIPPLQRSTNPLKVRALVESVERTKFVYHYGNDSGGLTRVWEGDDDFLLVNEELAIDAHQKNLASSQYCLILMPEDTANVFDALRFGCVPILVSDGRMYDLPFQDVLNWDQFTVIVSSRKLNKLKTYLQDIPQEQYRRKKVLAMDATKHLEWHDPPKDQDAFYMTMYELWIRRHAIRYMEREDL</sequence>
<evidence type="ECO:0000256" key="1">
    <source>
        <dbReference type="ARBA" id="ARBA00004323"/>
    </source>
</evidence>
<name>A0ABD1ZK94_9MARC</name>
<comment type="caution">
    <text evidence="8">The sequence shown here is derived from an EMBL/GenBank/DDBJ whole genome shotgun (WGS) entry which is preliminary data.</text>
</comment>
<dbReference type="InterPro" id="IPR040911">
    <property type="entry name" value="Exostosin_GT47"/>
</dbReference>
<keyword evidence="4" id="KW-0333">Golgi apparatus</keyword>
<dbReference type="PANTHER" id="PTHR11062:SF401">
    <property type="entry name" value="EXOSTOSIN GT47 DOMAIN-CONTAINING PROTEIN"/>
    <property type="match status" value="1"/>
</dbReference>
<evidence type="ECO:0000256" key="2">
    <source>
        <dbReference type="ARBA" id="ARBA00010271"/>
    </source>
</evidence>
<dbReference type="PANTHER" id="PTHR11062">
    <property type="entry name" value="EXOSTOSIN HEPARAN SULFATE GLYCOSYLTRANSFERASE -RELATED"/>
    <property type="match status" value="1"/>
</dbReference>
<reference evidence="8 9" key="1">
    <citation type="submission" date="2024-09" db="EMBL/GenBank/DDBJ databases">
        <title>Chromosome-scale assembly of Riccia fluitans.</title>
        <authorList>
            <person name="Paukszto L."/>
            <person name="Sawicki J."/>
            <person name="Karawczyk K."/>
            <person name="Piernik-Szablinska J."/>
            <person name="Szczecinska M."/>
            <person name="Mazdziarz M."/>
        </authorList>
    </citation>
    <scope>NUCLEOTIDE SEQUENCE [LARGE SCALE GENOMIC DNA]</scope>
    <source>
        <strain evidence="8">Rf_01</strain>
        <tissue evidence="8">Aerial parts of the thallus</tissue>
    </source>
</reference>
<evidence type="ECO:0000313" key="9">
    <source>
        <dbReference type="Proteomes" id="UP001605036"/>
    </source>
</evidence>
<evidence type="ECO:0000256" key="6">
    <source>
        <dbReference type="SAM" id="Phobius"/>
    </source>
</evidence>
<dbReference type="Proteomes" id="UP001605036">
    <property type="component" value="Unassembled WGS sequence"/>
</dbReference>
<keyword evidence="6" id="KW-1133">Transmembrane helix</keyword>
<comment type="similarity">
    <text evidence="2">Belongs to the glycosyltransferase 47 family.</text>
</comment>
<feature type="region of interest" description="Disordered" evidence="5">
    <location>
        <begin position="86"/>
        <end position="116"/>
    </location>
</feature>
<accession>A0ABD1ZK94</accession>
<keyword evidence="9" id="KW-1185">Reference proteome</keyword>
<feature type="compositionally biased region" description="Low complexity" evidence="5">
    <location>
        <begin position="96"/>
        <end position="108"/>
    </location>
</feature>
<dbReference type="AlphaFoldDB" id="A0ABD1ZK94"/>
<evidence type="ECO:0000256" key="4">
    <source>
        <dbReference type="ARBA" id="ARBA00023034"/>
    </source>
</evidence>
<evidence type="ECO:0000256" key="5">
    <source>
        <dbReference type="SAM" id="MobiDB-lite"/>
    </source>
</evidence>
<proteinExistence type="inferred from homology"/>
<gene>
    <name evidence="8" type="ORF">R1flu_019991</name>
</gene>
<keyword evidence="3" id="KW-0735">Signal-anchor</keyword>